<reference evidence="7" key="1">
    <citation type="submission" date="2023-07" db="EMBL/GenBank/DDBJ databases">
        <authorList>
            <person name="Kim M.K."/>
        </authorList>
    </citation>
    <scope>NUCLEOTIDE SEQUENCE</scope>
    <source>
        <strain evidence="7">CA1-15</strain>
    </source>
</reference>
<name>A0ABT8ZTQ1_9SPHN</name>
<accession>A0ABT8ZTQ1</accession>
<evidence type="ECO:0000313" key="8">
    <source>
        <dbReference type="Proteomes" id="UP001176468"/>
    </source>
</evidence>
<dbReference type="Gene3D" id="3.40.50.2000">
    <property type="entry name" value="Glycogen Phosphorylase B"/>
    <property type="match status" value="2"/>
</dbReference>
<evidence type="ECO:0000259" key="6">
    <source>
        <dbReference type="Pfam" id="PF02350"/>
    </source>
</evidence>
<evidence type="ECO:0000256" key="4">
    <source>
        <dbReference type="ARBA" id="ARBA00038858"/>
    </source>
</evidence>
<dbReference type="EC" id="5.1.3.14" evidence="4"/>
<feature type="domain" description="UDP-N-acetylglucosamine 2-epimerase" evidence="6">
    <location>
        <begin position="26"/>
        <end position="371"/>
    </location>
</feature>
<dbReference type="PANTHER" id="PTHR43174">
    <property type="entry name" value="UDP-N-ACETYLGLUCOSAMINE 2-EPIMERASE"/>
    <property type="match status" value="1"/>
</dbReference>
<sequence>MTAPHKILVIFGTRPEAIKLFPVVAALRDTPGLEVRTCVTAQHRGLLDQVLAIAGLVPDIDLDLMEPGQTLDRLTARLLTGLGDVMDAEKPDRVIVQGDTATAMVGALAAYYRKVPVSHVEAGLRSGDIYQPWPEEVNRRIVAPIADQHFAPTETAAEALRRENIDPATIHVTGNTVIDALHATRAKLDADPSLAAGLDDIAARFAGKRLILVTTHRRENFGDGMDNIARALGRIADRPDTAILFPMHPNPNVVAAMERVLGDRPNIARIEPLDYPHFIRALGLCEIALTDSGGVQEEAPALAKPVLVMRETTERPEGVMAGTAKLIGTDGDRIVAEVSALLDDKAAYGAMARAHNPFGDGHASERIAAVVSKGFAG</sequence>
<comment type="catalytic activity">
    <reaction evidence="2">
        <text>UDP-N-acetyl-alpha-D-glucosamine = UDP-N-acetyl-alpha-D-mannosamine</text>
        <dbReference type="Rhea" id="RHEA:17213"/>
        <dbReference type="ChEBI" id="CHEBI:57705"/>
        <dbReference type="ChEBI" id="CHEBI:68623"/>
        <dbReference type="EC" id="5.1.3.14"/>
    </reaction>
</comment>
<keyword evidence="1 5" id="KW-0413">Isomerase</keyword>
<evidence type="ECO:0000256" key="3">
    <source>
        <dbReference type="ARBA" id="ARBA00038209"/>
    </source>
</evidence>
<comment type="caution">
    <text evidence="7">The sequence shown here is derived from an EMBL/GenBank/DDBJ whole genome shotgun (WGS) entry which is preliminary data.</text>
</comment>
<dbReference type="CDD" id="cd03786">
    <property type="entry name" value="GTB_UDP-GlcNAc_2-Epimerase"/>
    <property type="match status" value="1"/>
</dbReference>
<evidence type="ECO:0000313" key="7">
    <source>
        <dbReference type="EMBL" id="MDO7840941.1"/>
    </source>
</evidence>
<dbReference type="Pfam" id="PF02350">
    <property type="entry name" value="Epimerase_2"/>
    <property type="match status" value="1"/>
</dbReference>
<keyword evidence="8" id="KW-1185">Reference proteome</keyword>
<evidence type="ECO:0000256" key="5">
    <source>
        <dbReference type="RuleBase" id="RU003513"/>
    </source>
</evidence>
<dbReference type="PANTHER" id="PTHR43174:SF2">
    <property type="entry name" value="UDP-N-ACETYLGLUCOSAMINE 2-EPIMERASE"/>
    <property type="match status" value="1"/>
</dbReference>
<gene>
    <name evidence="7" type="primary">wecB</name>
    <name evidence="7" type="ORF">Q5H94_01255</name>
</gene>
<organism evidence="7 8">
    <name type="scientific">Sphingomonas immobilis</name>
    <dbReference type="NCBI Taxonomy" id="3063997"/>
    <lineage>
        <taxon>Bacteria</taxon>
        <taxon>Pseudomonadati</taxon>
        <taxon>Pseudomonadota</taxon>
        <taxon>Alphaproteobacteria</taxon>
        <taxon>Sphingomonadales</taxon>
        <taxon>Sphingomonadaceae</taxon>
        <taxon>Sphingomonas</taxon>
    </lineage>
</organism>
<dbReference type="InterPro" id="IPR003331">
    <property type="entry name" value="UDP_GlcNAc_Epimerase_2_dom"/>
</dbReference>
<evidence type="ECO:0000256" key="2">
    <source>
        <dbReference type="ARBA" id="ARBA00036080"/>
    </source>
</evidence>
<protein>
    <recommendedName>
        <fullName evidence="4">UDP-N-acetylglucosamine 2-epimerase (non-hydrolyzing)</fullName>
        <ecNumber evidence="4">5.1.3.14</ecNumber>
    </recommendedName>
</protein>
<dbReference type="NCBIfam" id="TIGR00236">
    <property type="entry name" value="wecB"/>
    <property type="match status" value="1"/>
</dbReference>
<dbReference type="SUPFAM" id="SSF53756">
    <property type="entry name" value="UDP-Glycosyltransferase/glycogen phosphorylase"/>
    <property type="match status" value="1"/>
</dbReference>
<dbReference type="RefSeq" id="WP_304559304.1">
    <property type="nucleotide sequence ID" value="NZ_JAUQSZ010000001.1"/>
</dbReference>
<evidence type="ECO:0000256" key="1">
    <source>
        <dbReference type="ARBA" id="ARBA00023235"/>
    </source>
</evidence>
<dbReference type="InterPro" id="IPR029767">
    <property type="entry name" value="WecB-like"/>
</dbReference>
<proteinExistence type="inferred from homology"/>
<comment type="similarity">
    <text evidence="3 5">Belongs to the UDP-N-acetylglucosamine 2-epimerase family.</text>
</comment>
<dbReference type="GO" id="GO:0008761">
    <property type="term" value="F:UDP-N-acetylglucosamine 2-epimerase activity"/>
    <property type="evidence" value="ECO:0007669"/>
    <property type="project" value="UniProtKB-EC"/>
</dbReference>
<dbReference type="Proteomes" id="UP001176468">
    <property type="component" value="Unassembled WGS sequence"/>
</dbReference>
<dbReference type="EMBL" id="JAUQSZ010000001">
    <property type="protein sequence ID" value="MDO7840941.1"/>
    <property type="molecule type" value="Genomic_DNA"/>
</dbReference>